<reference evidence="6" key="1">
    <citation type="journal article" date="2020" name="mSystems">
        <title>Genome- and Community-Level Interaction Insights into Carbon Utilization and Element Cycling Functions of Hydrothermarchaeota in Hydrothermal Sediment.</title>
        <authorList>
            <person name="Zhou Z."/>
            <person name="Liu Y."/>
            <person name="Xu W."/>
            <person name="Pan J."/>
            <person name="Luo Z.H."/>
            <person name="Li M."/>
        </authorList>
    </citation>
    <scope>NUCLEOTIDE SEQUENCE [LARGE SCALE GENOMIC DNA]</scope>
    <source>
        <strain evidence="6">SpSt-16</strain>
    </source>
</reference>
<dbReference type="PANTHER" id="PTHR42957:SF2">
    <property type="entry name" value="HELICASE HERA CENTRAL DOMAIN-CONTAINING PROTEIN"/>
    <property type="match status" value="1"/>
</dbReference>
<evidence type="ECO:0000256" key="4">
    <source>
        <dbReference type="ARBA" id="ARBA00048988"/>
    </source>
</evidence>
<dbReference type="EMBL" id="DSGT01000001">
    <property type="protein sequence ID" value="HEW52566.1"/>
    <property type="molecule type" value="Genomic_DNA"/>
</dbReference>
<proteinExistence type="inferred from homology"/>
<dbReference type="SUPFAM" id="SSF52540">
    <property type="entry name" value="P-loop containing nucleoside triphosphate hydrolases"/>
    <property type="match status" value="1"/>
</dbReference>
<comment type="catalytic activity">
    <reaction evidence="4">
        <text>ATP + H2O = ADP + phosphate + H(+)</text>
        <dbReference type="Rhea" id="RHEA:13065"/>
        <dbReference type="ChEBI" id="CHEBI:15377"/>
        <dbReference type="ChEBI" id="CHEBI:15378"/>
        <dbReference type="ChEBI" id="CHEBI:30616"/>
        <dbReference type="ChEBI" id="CHEBI:43474"/>
        <dbReference type="ChEBI" id="CHEBI:456216"/>
        <dbReference type="EC" id="5.6.2.4"/>
    </reaction>
</comment>
<evidence type="ECO:0000259" key="5">
    <source>
        <dbReference type="SMART" id="SM00382"/>
    </source>
</evidence>
<dbReference type="GO" id="GO:0043139">
    <property type="term" value="F:5'-3' DNA helicase activity"/>
    <property type="evidence" value="ECO:0007669"/>
    <property type="project" value="UniProtKB-EC"/>
</dbReference>
<name>A0A7C2V8R5_9CREN</name>
<feature type="domain" description="AAA+ ATPase" evidence="5">
    <location>
        <begin position="185"/>
        <end position="463"/>
    </location>
</feature>
<comment type="catalytic activity">
    <reaction evidence="2">
        <text>Couples ATP hydrolysis with the unwinding of duplex DNA by translocating in the 3'-5' direction.</text>
        <dbReference type="EC" id="5.6.2.4"/>
    </reaction>
</comment>
<dbReference type="AlphaFoldDB" id="A0A7C2V8R5"/>
<comment type="catalytic activity">
    <reaction evidence="3">
        <text>ATP + H2O = ADP + phosphate + H(+)</text>
        <dbReference type="Rhea" id="RHEA:13065"/>
        <dbReference type="ChEBI" id="CHEBI:15377"/>
        <dbReference type="ChEBI" id="CHEBI:15378"/>
        <dbReference type="ChEBI" id="CHEBI:30616"/>
        <dbReference type="ChEBI" id="CHEBI:43474"/>
        <dbReference type="ChEBI" id="CHEBI:456216"/>
        <dbReference type="EC" id="5.6.2.3"/>
    </reaction>
</comment>
<evidence type="ECO:0000256" key="2">
    <source>
        <dbReference type="ARBA" id="ARBA00034617"/>
    </source>
</evidence>
<sequence>MSIDPDGKNWYFIAAEIASTKDISDSDYIDEFTDMVYALNDRSIKNGHIYMLLTCINRWGFSTRIGVLCTEPHKALKELEIACSIIETLSHGKIKCNPIDSPLSVFKHCFSGHSPMEFLSNILLRRHNNREHPLILHPLSTSPTYSLYTAKEYHHLASIFGRGSIAIGYLYSNPNIKISLSDEHVLRHIAIVGSTGSGKSTTASILAEKASEKNYSVVVIDWHGEYITLFQNSRDRLVYTNPVKGVVPEPLSLEELIKREPLSFIEILESSLELTPPQAHILEDAVNLLVQKYTGQGYYLDLIIDIIQNSAATARWFAESREALLRKLKPLSSSYLNIKWSDLKKVEIEKGKIYIFDVSYIPNVRVRKIISSLLIKSIVIKAQYNNIARPILLVVDEAHNIFHAENPISMLVAEVRKWGIGFAVITQAPSMISPVVIKNTNTKIIHALKSSSDIKAVIATAILKKEHKKVVSALKPGEALLCVPELAEPVLIKISRN</sequence>
<gene>
    <name evidence="6" type="ORF">ENO77_00010</name>
</gene>
<dbReference type="Pfam" id="PF01935">
    <property type="entry name" value="DUF87"/>
    <property type="match status" value="1"/>
</dbReference>
<dbReference type="InterPro" id="IPR027417">
    <property type="entry name" value="P-loop_NTPase"/>
</dbReference>
<accession>A0A7C2V8R5</accession>
<dbReference type="PANTHER" id="PTHR42957">
    <property type="entry name" value="HELICASE MJ1565-RELATED"/>
    <property type="match status" value="1"/>
</dbReference>
<dbReference type="Gene3D" id="3.40.50.300">
    <property type="entry name" value="P-loop containing nucleotide triphosphate hydrolases"/>
    <property type="match status" value="2"/>
</dbReference>
<dbReference type="InterPro" id="IPR008571">
    <property type="entry name" value="HerA-like"/>
</dbReference>
<organism evidence="6">
    <name type="scientific">Ignisphaera aggregans</name>
    <dbReference type="NCBI Taxonomy" id="334771"/>
    <lineage>
        <taxon>Archaea</taxon>
        <taxon>Thermoproteota</taxon>
        <taxon>Thermoprotei</taxon>
        <taxon>Desulfurococcales</taxon>
        <taxon>Desulfurococcaceae</taxon>
        <taxon>Ignisphaera</taxon>
    </lineage>
</organism>
<evidence type="ECO:0000256" key="3">
    <source>
        <dbReference type="ARBA" id="ARBA00048954"/>
    </source>
</evidence>
<dbReference type="InterPro" id="IPR003593">
    <property type="entry name" value="AAA+_ATPase"/>
</dbReference>
<evidence type="ECO:0000256" key="1">
    <source>
        <dbReference type="ARBA" id="ARBA00007816"/>
    </source>
</evidence>
<comment type="caution">
    <text evidence="6">The sequence shown here is derived from an EMBL/GenBank/DDBJ whole genome shotgun (WGS) entry which is preliminary data.</text>
</comment>
<dbReference type="CDD" id="cd01127">
    <property type="entry name" value="TrwB_TraG_TraD_VirD4"/>
    <property type="match status" value="1"/>
</dbReference>
<dbReference type="InterPro" id="IPR002789">
    <property type="entry name" value="HerA_central"/>
</dbReference>
<dbReference type="SMART" id="SM00382">
    <property type="entry name" value="AAA"/>
    <property type="match status" value="1"/>
</dbReference>
<evidence type="ECO:0000313" key="6">
    <source>
        <dbReference type="EMBL" id="HEW52566.1"/>
    </source>
</evidence>
<protein>
    <submittedName>
        <fullName evidence="6">DUF87 domain-containing protein</fullName>
    </submittedName>
</protein>
<dbReference type="GO" id="GO:0043138">
    <property type="term" value="F:3'-5' DNA helicase activity"/>
    <property type="evidence" value="ECO:0007669"/>
    <property type="project" value="UniProtKB-EC"/>
</dbReference>
<comment type="similarity">
    <text evidence="1">Belongs to the HerA family.</text>
</comment>